<accession>A0ABX6YM06</accession>
<keyword evidence="2" id="KW-1185">Reference proteome</keyword>
<evidence type="ECO:0000313" key="1">
    <source>
        <dbReference type="EMBL" id="QPZ39700.1"/>
    </source>
</evidence>
<dbReference type="Proteomes" id="UP000662814">
    <property type="component" value="Chromosome"/>
</dbReference>
<dbReference type="RefSeq" id="WP_166989322.1">
    <property type="nucleotide sequence ID" value="NZ_CP061169.1"/>
</dbReference>
<gene>
    <name evidence="1" type="ORF">HCR76_06550</name>
</gene>
<evidence type="ECO:0008006" key="3">
    <source>
        <dbReference type="Google" id="ProtNLM"/>
    </source>
</evidence>
<proteinExistence type="predicted"/>
<organism evidence="1 2">
    <name type="scientific">Paramicrobacterium chengjingii</name>
    <dbReference type="NCBI Taxonomy" id="2769067"/>
    <lineage>
        <taxon>Bacteria</taxon>
        <taxon>Bacillati</taxon>
        <taxon>Actinomycetota</taxon>
        <taxon>Actinomycetes</taxon>
        <taxon>Micrococcales</taxon>
        <taxon>Microbacteriaceae</taxon>
        <taxon>Paramicrobacterium</taxon>
    </lineage>
</organism>
<sequence>MTPEKQLRVALAHVLNDNRLGVYKDSGVYQTDEAAIFTTGYTPVFDEFTSLISPPTTRDGRADALFRVQFFTQRKGNADTVEQWAHELSKVLDHKEYFPNILGISWTEEYSRLYFDADTQGRVSVTVNYSFRGRA</sequence>
<reference evidence="1 2" key="1">
    <citation type="submission" date="2020-12" db="EMBL/GenBank/DDBJ databases">
        <title>Microbacterium sp. HY060.</title>
        <authorList>
            <person name="Zhou J."/>
        </authorList>
    </citation>
    <scope>NUCLEOTIDE SEQUENCE [LARGE SCALE GENOMIC DNA]</scope>
    <source>
        <strain evidence="1 2">HY60</strain>
    </source>
</reference>
<protein>
    <recommendedName>
        <fullName evidence="3">Phage tail protein</fullName>
    </recommendedName>
</protein>
<evidence type="ECO:0000313" key="2">
    <source>
        <dbReference type="Proteomes" id="UP000662814"/>
    </source>
</evidence>
<dbReference type="EMBL" id="CP061169">
    <property type="protein sequence ID" value="QPZ39700.1"/>
    <property type="molecule type" value="Genomic_DNA"/>
</dbReference>
<name>A0ABX6YM06_9MICO</name>